<dbReference type="GeneID" id="90448068"/>
<keyword evidence="1" id="KW-0812">Transmembrane</keyword>
<name>A0ABZ3H2P6_GEOAI</name>
<dbReference type="RefSeq" id="WP_193806814.1">
    <property type="nucleotide sequence ID" value="NZ_CP087714.1"/>
</dbReference>
<feature type="transmembrane region" description="Helical" evidence="1">
    <location>
        <begin position="66"/>
        <end position="92"/>
    </location>
</feature>
<protein>
    <recommendedName>
        <fullName evidence="4">PrsW family intramembrane metalloprotease</fullName>
    </recommendedName>
</protein>
<dbReference type="EMBL" id="CP087714">
    <property type="protein sequence ID" value="XAT63833.1"/>
    <property type="molecule type" value="Genomic_DNA"/>
</dbReference>
<evidence type="ECO:0000256" key="1">
    <source>
        <dbReference type="SAM" id="Phobius"/>
    </source>
</evidence>
<feature type="transmembrane region" description="Helical" evidence="1">
    <location>
        <begin position="172"/>
        <end position="193"/>
    </location>
</feature>
<dbReference type="Proteomes" id="UP001492541">
    <property type="component" value="Chromosome"/>
</dbReference>
<gene>
    <name evidence="2" type="ORF">LPQ35_00255</name>
</gene>
<feature type="transmembrane region" description="Helical" evidence="1">
    <location>
        <begin position="38"/>
        <end position="54"/>
    </location>
</feature>
<proteinExistence type="predicted"/>
<organism evidence="2 3">
    <name type="scientific">Geoglobus acetivorans</name>
    <dbReference type="NCBI Taxonomy" id="565033"/>
    <lineage>
        <taxon>Archaea</taxon>
        <taxon>Methanobacteriati</taxon>
        <taxon>Methanobacteriota</taxon>
        <taxon>Archaeoglobi</taxon>
        <taxon>Archaeoglobales</taxon>
        <taxon>Archaeoglobaceae</taxon>
        <taxon>Geoglobus</taxon>
    </lineage>
</organism>
<reference evidence="2 3" key="1">
    <citation type="submission" date="2021-11" db="EMBL/GenBank/DDBJ databases">
        <title>Whole genome of Geoglobus acetivorans.</title>
        <authorList>
            <person name="Liu D."/>
        </authorList>
    </citation>
    <scope>NUCLEOTIDE SEQUENCE [LARGE SCALE GENOMIC DNA]</scope>
    <source>
        <strain evidence="2 3">SBH6</strain>
    </source>
</reference>
<keyword evidence="1" id="KW-1133">Transmembrane helix</keyword>
<evidence type="ECO:0000313" key="3">
    <source>
        <dbReference type="Proteomes" id="UP001492541"/>
    </source>
</evidence>
<feature type="transmembrane region" description="Helical" evidence="1">
    <location>
        <begin position="142"/>
        <end position="160"/>
    </location>
</feature>
<accession>A0ABZ3H2P6</accession>
<feature type="transmembrane region" description="Helical" evidence="1">
    <location>
        <begin position="112"/>
        <end position="130"/>
    </location>
</feature>
<sequence>MNYRYLALTLAVASGLISVNHFVQTPLYGFVRMFVPDVAVYTIVAIPVIAYLSNRSVFSTPYLTVLLMLTILPSATGFELFEGILDSIYYLGFRDISKEIAGLLNFPFSMEIAYTIFSAFIVSVFAEGLENHRVSERDHGTGYSYLPTFTLVLIILAGYYRLLSSIPSLDAGFMQALIAAFAILMALWAMWWWK</sequence>
<keyword evidence="3" id="KW-1185">Reference proteome</keyword>
<evidence type="ECO:0008006" key="4">
    <source>
        <dbReference type="Google" id="ProtNLM"/>
    </source>
</evidence>
<evidence type="ECO:0000313" key="2">
    <source>
        <dbReference type="EMBL" id="XAT63833.1"/>
    </source>
</evidence>
<keyword evidence="1" id="KW-0472">Membrane</keyword>